<sequence length="25" mass="2986">MEFVRNFQLEVYKAVELINHRGVHG</sequence>
<gene>
    <name evidence="1" type="ORF">CICLE_v100232832mg</name>
</gene>
<dbReference type="AlphaFoldDB" id="V4TP54"/>
<dbReference type="EMBL" id="KI536661">
    <property type="protein sequence ID" value="ESR55162.1"/>
    <property type="molecule type" value="Genomic_DNA"/>
</dbReference>
<dbReference type="KEGG" id="cic:CICLE_v100232832m"/>
<dbReference type="Gramene" id="ESR55162">
    <property type="protein sequence ID" value="ESR55162"/>
    <property type="gene ID" value="CICLE_v100232832mg"/>
</dbReference>
<reference evidence="1 2" key="1">
    <citation type="submission" date="2013-10" db="EMBL/GenBank/DDBJ databases">
        <authorList>
            <consortium name="International Citrus Genome Consortium"/>
            <person name="Jenkins J."/>
            <person name="Schmutz J."/>
            <person name="Prochnik S."/>
            <person name="Rokhsar D."/>
            <person name="Gmitter F."/>
            <person name="Ollitrault P."/>
            <person name="Machado M."/>
            <person name="Talon M."/>
            <person name="Wincker P."/>
            <person name="Jaillon O."/>
            <person name="Morgante M."/>
        </authorList>
    </citation>
    <scope>NUCLEOTIDE SEQUENCE</scope>
    <source>
        <strain evidence="2">cv. Clemenules</strain>
    </source>
</reference>
<feature type="non-terminal residue" evidence="1">
    <location>
        <position position="25"/>
    </location>
</feature>
<dbReference type="InParanoid" id="V4TP54"/>
<proteinExistence type="predicted"/>
<accession>V4TP54</accession>
<protein>
    <submittedName>
        <fullName evidence="1">Uncharacterized protein</fullName>
    </submittedName>
</protein>
<organism evidence="1 2">
    <name type="scientific">Citrus clementina</name>
    <name type="common">Clementine</name>
    <name type="synonym">Citrus deliciosa x Citrus sinensis</name>
    <dbReference type="NCBI Taxonomy" id="85681"/>
    <lineage>
        <taxon>Eukaryota</taxon>
        <taxon>Viridiplantae</taxon>
        <taxon>Streptophyta</taxon>
        <taxon>Embryophyta</taxon>
        <taxon>Tracheophyta</taxon>
        <taxon>Spermatophyta</taxon>
        <taxon>Magnoliopsida</taxon>
        <taxon>eudicotyledons</taxon>
        <taxon>Gunneridae</taxon>
        <taxon>Pentapetalae</taxon>
        <taxon>rosids</taxon>
        <taxon>malvids</taxon>
        <taxon>Sapindales</taxon>
        <taxon>Rutaceae</taxon>
        <taxon>Aurantioideae</taxon>
        <taxon>Citrus</taxon>
    </lineage>
</organism>
<name>V4TP54_CITCL</name>
<dbReference type="Proteomes" id="UP000030687">
    <property type="component" value="Unassembled WGS sequence"/>
</dbReference>
<evidence type="ECO:0000313" key="2">
    <source>
        <dbReference type="Proteomes" id="UP000030687"/>
    </source>
</evidence>
<evidence type="ECO:0000313" key="1">
    <source>
        <dbReference type="EMBL" id="ESR55162.1"/>
    </source>
</evidence>
<keyword evidence="2" id="KW-1185">Reference proteome</keyword>